<sequence>MFTAEFQSDLLVLLKSERKEHFCLFSVTPISMARIHVNDFEKSYPVNPIQFSLTWETLQLSSRKKGWYKMSGQVVDSEHGQNTFDSFWLSQDDDELFQLLLAK</sequence>
<comment type="caution">
    <text evidence="1">The sequence shown here is derived from an EMBL/GenBank/DDBJ whole genome shotgun (WGS) entry which is preliminary data.</text>
</comment>
<protein>
    <submittedName>
        <fullName evidence="1">Uncharacterized protein</fullName>
    </submittedName>
</protein>
<organism evidence="1 2">
    <name type="scientific">Mauremys mutica</name>
    <name type="common">yellowpond turtle</name>
    <dbReference type="NCBI Taxonomy" id="74926"/>
    <lineage>
        <taxon>Eukaryota</taxon>
        <taxon>Metazoa</taxon>
        <taxon>Chordata</taxon>
        <taxon>Craniata</taxon>
        <taxon>Vertebrata</taxon>
        <taxon>Euteleostomi</taxon>
        <taxon>Archelosauria</taxon>
        <taxon>Testudinata</taxon>
        <taxon>Testudines</taxon>
        <taxon>Cryptodira</taxon>
        <taxon>Durocryptodira</taxon>
        <taxon>Testudinoidea</taxon>
        <taxon>Geoemydidae</taxon>
        <taxon>Geoemydinae</taxon>
        <taxon>Mauremys</taxon>
    </lineage>
</organism>
<name>A0A9D4B1I8_9SAUR</name>
<proteinExistence type="predicted"/>
<dbReference type="Proteomes" id="UP000827986">
    <property type="component" value="Unassembled WGS sequence"/>
</dbReference>
<evidence type="ECO:0000313" key="1">
    <source>
        <dbReference type="EMBL" id="KAH1176881.1"/>
    </source>
</evidence>
<reference evidence="1" key="1">
    <citation type="submission" date="2021-09" db="EMBL/GenBank/DDBJ databases">
        <title>The genome of Mauremys mutica provides insights into the evolution of semi-aquatic lifestyle.</title>
        <authorList>
            <person name="Gong S."/>
            <person name="Gao Y."/>
        </authorList>
    </citation>
    <scope>NUCLEOTIDE SEQUENCE</scope>
    <source>
        <strain evidence="1">MM-2020</strain>
        <tissue evidence="1">Muscle</tissue>
    </source>
</reference>
<evidence type="ECO:0000313" key="2">
    <source>
        <dbReference type="Proteomes" id="UP000827986"/>
    </source>
</evidence>
<accession>A0A9D4B1I8</accession>
<gene>
    <name evidence="1" type="ORF">KIL84_010583</name>
</gene>
<dbReference type="EMBL" id="JAHDVG010000474">
    <property type="protein sequence ID" value="KAH1176881.1"/>
    <property type="molecule type" value="Genomic_DNA"/>
</dbReference>
<dbReference type="AlphaFoldDB" id="A0A9D4B1I8"/>
<keyword evidence="2" id="KW-1185">Reference proteome</keyword>